<accession>A0A1A9WMG8</accession>
<dbReference type="PROSITE" id="PS50268">
    <property type="entry name" value="CADHERIN_2"/>
    <property type="match status" value="1"/>
</dbReference>
<dbReference type="PANTHER" id="PTHR24028">
    <property type="entry name" value="CADHERIN-87A"/>
    <property type="match status" value="1"/>
</dbReference>
<dbReference type="SMART" id="SM00112">
    <property type="entry name" value="CA"/>
    <property type="match status" value="1"/>
</dbReference>
<keyword evidence="5" id="KW-1133">Transmembrane helix</keyword>
<protein>
    <recommendedName>
        <fullName evidence="9">Cadherin domain-containing protein</fullName>
    </recommendedName>
</protein>
<dbReference type="CDD" id="cd11304">
    <property type="entry name" value="Cadherin_repeat"/>
    <property type="match status" value="1"/>
</dbReference>
<keyword evidence="2" id="KW-0812">Transmembrane</keyword>
<evidence type="ECO:0000256" key="1">
    <source>
        <dbReference type="ARBA" id="ARBA00004167"/>
    </source>
</evidence>
<dbReference type="SUPFAM" id="SSF49313">
    <property type="entry name" value="Cadherin-like"/>
    <property type="match status" value="2"/>
</dbReference>
<comment type="subcellular location">
    <subcellularLocation>
        <location evidence="1">Membrane</location>
        <topology evidence="1">Single-pass membrane protein</topology>
    </subcellularLocation>
</comment>
<evidence type="ECO:0000313" key="10">
    <source>
        <dbReference type="EnsemblMetazoa" id="GBRI025056-PA"/>
    </source>
</evidence>
<dbReference type="AlphaFoldDB" id="A0A1A9WMG8"/>
<reference evidence="10" key="2">
    <citation type="submission" date="2020-05" db="UniProtKB">
        <authorList>
            <consortium name="EnsemblMetazoa"/>
        </authorList>
    </citation>
    <scope>IDENTIFICATION</scope>
    <source>
        <strain evidence="10">IAEA</strain>
    </source>
</reference>
<dbReference type="FunFam" id="2.60.40.60:FF:000222">
    <property type="entry name" value="neural-cadherin isoform X3"/>
    <property type="match status" value="1"/>
</dbReference>
<evidence type="ECO:0000256" key="2">
    <source>
        <dbReference type="ARBA" id="ARBA00022692"/>
    </source>
</evidence>
<reference evidence="11" key="1">
    <citation type="submission" date="2014-03" db="EMBL/GenBank/DDBJ databases">
        <authorList>
            <person name="Aksoy S."/>
            <person name="Warren W."/>
            <person name="Wilson R.K."/>
        </authorList>
    </citation>
    <scope>NUCLEOTIDE SEQUENCE [LARGE SCALE GENOMIC DNA]</scope>
    <source>
        <strain evidence="11">IAEA</strain>
    </source>
</reference>
<evidence type="ECO:0000256" key="4">
    <source>
        <dbReference type="ARBA" id="ARBA00022837"/>
    </source>
</evidence>
<dbReference type="GO" id="GO:0005509">
    <property type="term" value="F:calcium ion binding"/>
    <property type="evidence" value="ECO:0007669"/>
    <property type="project" value="UniProtKB-UniRule"/>
</dbReference>
<evidence type="ECO:0000313" key="11">
    <source>
        <dbReference type="Proteomes" id="UP000091820"/>
    </source>
</evidence>
<feature type="domain" description="Cadherin" evidence="9">
    <location>
        <begin position="228"/>
        <end position="348"/>
    </location>
</feature>
<dbReference type="InterPro" id="IPR002126">
    <property type="entry name" value="Cadherin-like_dom"/>
</dbReference>
<dbReference type="InterPro" id="IPR020894">
    <property type="entry name" value="Cadherin_CS"/>
</dbReference>
<keyword evidence="7" id="KW-0325">Glycoprotein</keyword>
<sequence>MAHRRARNKCSKNSRLKYVGSEIMSAFIQNITLAFWSLQQQISITLIVTFLIINNQFASICSHEISNTTTTSTKSSAIKSLSTASAERKLDDIGVGHSHNNDDLSLVLPHDTYPGFSVKRFRTKPINFNFNNNNTNSSHKHDFMLSHTVNHQGSYHMLDGEYAKYFTVLDDGVVMTTSDISPLVNRPVNLVVVEETPNTTETHTLQLYVMHRNDMLRFPGSMLDASGEVKENKPPGTRVRGVPLMQAFSNGELKENKKVRYSIIGGNVETAFALQSKQRKKAEERSSSLIIEGDEENGVWLVTNRPLDREHIAHYDLSVQASDLEDVDKTVSKIQVTILDENDNRPIFKAHDYKFALAGQKSTELSNNYTVSWKRFTILGKVEATDADGDKIAYRLKQPSNTVIMVPQTGEIMLVDQPQAAEILIEVDAHDLRYPSLVCLQPAKVLLEFLAPEPVSFIMQHIDHDSVNDHSHHREKRRVTRAVRPTKRIEFTEADGDTEGKSVFQLEKETDKETFKLRDDNPWVTVETNGAVRVKKKWDYEELGPEKTIDFWVIITNTGHNGK</sequence>
<dbReference type="Gene3D" id="2.60.40.60">
    <property type="entry name" value="Cadherins"/>
    <property type="match status" value="3"/>
</dbReference>
<dbReference type="Pfam" id="PF00028">
    <property type="entry name" value="Cadherin"/>
    <property type="match status" value="1"/>
</dbReference>
<evidence type="ECO:0000256" key="7">
    <source>
        <dbReference type="ARBA" id="ARBA00023180"/>
    </source>
</evidence>
<dbReference type="EnsemblMetazoa" id="GBRI025056-RA">
    <property type="protein sequence ID" value="GBRI025056-PA"/>
    <property type="gene ID" value="GBRI025056"/>
</dbReference>
<evidence type="ECO:0000256" key="8">
    <source>
        <dbReference type="PROSITE-ProRule" id="PRU00043"/>
    </source>
</evidence>
<dbReference type="PROSITE" id="PS00232">
    <property type="entry name" value="CADHERIN_1"/>
    <property type="match status" value="1"/>
</dbReference>
<dbReference type="STRING" id="37001.A0A1A9WMG8"/>
<name>A0A1A9WMG8_9MUSC</name>
<keyword evidence="4 8" id="KW-0106">Calcium</keyword>
<keyword evidence="3" id="KW-0677">Repeat</keyword>
<proteinExistence type="predicted"/>
<evidence type="ECO:0000256" key="3">
    <source>
        <dbReference type="ARBA" id="ARBA00022737"/>
    </source>
</evidence>
<dbReference type="Proteomes" id="UP000091820">
    <property type="component" value="Unassembled WGS sequence"/>
</dbReference>
<organism evidence="10 11">
    <name type="scientific">Glossina brevipalpis</name>
    <dbReference type="NCBI Taxonomy" id="37001"/>
    <lineage>
        <taxon>Eukaryota</taxon>
        <taxon>Metazoa</taxon>
        <taxon>Ecdysozoa</taxon>
        <taxon>Arthropoda</taxon>
        <taxon>Hexapoda</taxon>
        <taxon>Insecta</taxon>
        <taxon>Pterygota</taxon>
        <taxon>Neoptera</taxon>
        <taxon>Endopterygota</taxon>
        <taxon>Diptera</taxon>
        <taxon>Brachycera</taxon>
        <taxon>Muscomorpha</taxon>
        <taxon>Hippoboscoidea</taxon>
        <taxon>Glossinidae</taxon>
        <taxon>Glossina</taxon>
    </lineage>
</organism>
<dbReference type="GO" id="GO:0007156">
    <property type="term" value="P:homophilic cell adhesion via plasma membrane adhesion molecules"/>
    <property type="evidence" value="ECO:0007669"/>
    <property type="project" value="InterPro"/>
</dbReference>
<dbReference type="PANTHER" id="PTHR24028:SF146">
    <property type="entry name" value="CADHERIN 96CB, ISOFORM D-RELATED"/>
    <property type="match status" value="1"/>
</dbReference>
<dbReference type="InterPro" id="IPR050174">
    <property type="entry name" value="Protocadherin/Cadherin-CA"/>
</dbReference>
<dbReference type="VEuPathDB" id="VectorBase:GBRI025056"/>
<keyword evidence="6" id="KW-0472">Membrane</keyword>
<evidence type="ECO:0000256" key="5">
    <source>
        <dbReference type="ARBA" id="ARBA00022989"/>
    </source>
</evidence>
<dbReference type="InterPro" id="IPR015919">
    <property type="entry name" value="Cadherin-like_sf"/>
</dbReference>
<evidence type="ECO:0000256" key="6">
    <source>
        <dbReference type="ARBA" id="ARBA00023136"/>
    </source>
</evidence>
<evidence type="ECO:0000259" key="9">
    <source>
        <dbReference type="PROSITE" id="PS50268"/>
    </source>
</evidence>
<dbReference type="GO" id="GO:0005886">
    <property type="term" value="C:plasma membrane"/>
    <property type="evidence" value="ECO:0007669"/>
    <property type="project" value="InterPro"/>
</dbReference>
<keyword evidence="11" id="KW-1185">Reference proteome</keyword>